<dbReference type="Gene3D" id="3.30.70.3250">
    <property type="entry name" value="Ribonuclease P, Pop5 subunit"/>
    <property type="match status" value="1"/>
</dbReference>
<dbReference type="Proteomes" id="UP000008022">
    <property type="component" value="Unassembled WGS sequence"/>
</dbReference>
<comment type="similarity">
    <text evidence="1">Belongs to the eukaryotic/archaeal RNase P protein component 2 family.</text>
</comment>
<dbReference type="PANTHER" id="PTHR15441:SF2">
    <property type="entry name" value="RIBONUCLEASE P_MRP PROTEIN SUBUNIT POP5"/>
    <property type="match status" value="1"/>
</dbReference>
<protein>
    <submittedName>
        <fullName evidence="4">Uncharacterized protein</fullName>
    </submittedName>
</protein>
<dbReference type="GO" id="GO:0005730">
    <property type="term" value="C:nucleolus"/>
    <property type="evidence" value="ECO:0007669"/>
    <property type="project" value="TreeGrafter"/>
</dbReference>
<proteinExistence type="inferred from homology"/>
<reference evidence="5" key="1">
    <citation type="submission" date="2013-06" db="EMBL/GenBank/DDBJ databases">
        <authorList>
            <person name="Zhao Q."/>
        </authorList>
    </citation>
    <scope>NUCLEOTIDE SEQUENCE</scope>
    <source>
        <strain evidence="5">cv. W1943</strain>
    </source>
</reference>
<dbReference type="GO" id="GO:0001682">
    <property type="term" value="P:tRNA 5'-leader removal"/>
    <property type="evidence" value="ECO:0007669"/>
    <property type="project" value="InterPro"/>
</dbReference>
<feature type="region of interest" description="Disordered" evidence="3">
    <location>
        <begin position="23"/>
        <end position="53"/>
    </location>
</feature>
<dbReference type="InterPro" id="IPR038085">
    <property type="entry name" value="Rnp2-like_sf"/>
</dbReference>
<dbReference type="EnsemblPlants" id="ORUFI04G07630.1">
    <property type="protein sequence ID" value="ORUFI04G07630.1"/>
    <property type="gene ID" value="ORUFI04G07630"/>
</dbReference>
<dbReference type="PANTHER" id="PTHR15441">
    <property type="entry name" value="RIBONUCLEASE P PROTEIN SUBUNIT P14"/>
    <property type="match status" value="1"/>
</dbReference>
<dbReference type="GO" id="GO:0030681">
    <property type="term" value="C:multimeric ribonuclease P complex"/>
    <property type="evidence" value="ECO:0007669"/>
    <property type="project" value="TreeGrafter"/>
</dbReference>
<reference evidence="4" key="2">
    <citation type="submission" date="2015-06" db="UniProtKB">
        <authorList>
            <consortium name="EnsemblPlants"/>
        </authorList>
    </citation>
    <scope>IDENTIFICATION</scope>
</reference>
<keyword evidence="5" id="KW-1185">Reference proteome</keyword>
<feature type="compositionally biased region" description="Basic residues" evidence="3">
    <location>
        <begin position="205"/>
        <end position="221"/>
    </location>
</feature>
<evidence type="ECO:0000256" key="3">
    <source>
        <dbReference type="SAM" id="MobiDB-lite"/>
    </source>
</evidence>
<dbReference type="SUPFAM" id="SSF160350">
    <property type="entry name" value="Rnp2-like"/>
    <property type="match status" value="1"/>
</dbReference>
<keyword evidence="2" id="KW-0819">tRNA processing</keyword>
<dbReference type="GO" id="GO:0033204">
    <property type="term" value="F:ribonuclease P RNA binding"/>
    <property type="evidence" value="ECO:0007669"/>
    <property type="project" value="TreeGrafter"/>
</dbReference>
<dbReference type="GO" id="GO:0000172">
    <property type="term" value="C:ribonuclease MRP complex"/>
    <property type="evidence" value="ECO:0007669"/>
    <property type="project" value="TreeGrafter"/>
</dbReference>
<sequence length="375" mass="41311">MATMLGVVEAVGGEGKKEHRVLPSLLPSLGTLPPPPRRSRVRTERGGGEGGSAQVVVGDAAATGRHPSLPASTAADGRHLSLPVSVAVAPRPCCQWPRRGLQDRGREVERVVQIVTYRWAHMGTMLTQMPRHLKPETIPSRNLQKKKNIWPKLYQTLSPHLPFPIPPPGRLSPPRRRAVADSPSPRRSGQPLHAVTRAPPARLGSRQRHAPRAARASRPRHGTSDAARSSESDEAFVDNMVHFKNRYMVMEVFIDTPVKGQPDPLILTQLNITKAIKDSIQLNFGECGLAACLGSLQVKYVNPITKLCVIRVSREDHQKVWAAIHHGSIRACKKAALECEEAKFEYYKQAAGDRITPKFVETMESCFAKIKALES</sequence>
<dbReference type="STRING" id="4529.A0A0E0P6Y2"/>
<organism evidence="4 5">
    <name type="scientific">Oryza rufipogon</name>
    <name type="common">Brownbeard rice</name>
    <name type="synonym">Asian wild rice</name>
    <dbReference type="NCBI Taxonomy" id="4529"/>
    <lineage>
        <taxon>Eukaryota</taxon>
        <taxon>Viridiplantae</taxon>
        <taxon>Streptophyta</taxon>
        <taxon>Embryophyta</taxon>
        <taxon>Tracheophyta</taxon>
        <taxon>Spermatophyta</taxon>
        <taxon>Magnoliopsida</taxon>
        <taxon>Liliopsida</taxon>
        <taxon>Poales</taxon>
        <taxon>Poaceae</taxon>
        <taxon>BOP clade</taxon>
        <taxon>Oryzoideae</taxon>
        <taxon>Oryzeae</taxon>
        <taxon>Oryzinae</taxon>
        <taxon>Oryza</taxon>
    </lineage>
</organism>
<feature type="compositionally biased region" description="Pro residues" evidence="3">
    <location>
        <begin position="161"/>
        <end position="171"/>
    </location>
</feature>
<dbReference type="AlphaFoldDB" id="A0A0E0P6Y2"/>
<evidence type="ECO:0000313" key="5">
    <source>
        <dbReference type="Proteomes" id="UP000008022"/>
    </source>
</evidence>
<dbReference type="Gramene" id="ORUFI04G07630.1">
    <property type="protein sequence ID" value="ORUFI04G07630.1"/>
    <property type="gene ID" value="ORUFI04G07630"/>
</dbReference>
<feature type="region of interest" description="Disordered" evidence="3">
    <location>
        <begin position="161"/>
        <end position="233"/>
    </location>
</feature>
<evidence type="ECO:0000256" key="2">
    <source>
        <dbReference type="ARBA" id="ARBA00022694"/>
    </source>
</evidence>
<evidence type="ECO:0000256" key="1">
    <source>
        <dbReference type="ARBA" id="ARBA00010800"/>
    </source>
</evidence>
<dbReference type="HOGENOM" id="CLU_738481_0_0_1"/>
<dbReference type="eggNOG" id="KOG4639">
    <property type="taxonomic scope" value="Eukaryota"/>
</dbReference>
<accession>A0A0E0P6Y2</accession>
<dbReference type="InterPro" id="IPR002759">
    <property type="entry name" value="Pop5/Rpp14/Rnp2-like"/>
</dbReference>
<evidence type="ECO:0000313" key="4">
    <source>
        <dbReference type="EnsemblPlants" id="ORUFI04G07630.1"/>
    </source>
</evidence>
<name>A0A0E0P6Y2_ORYRU</name>
<dbReference type="Pfam" id="PF01900">
    <property type="entry name" value="RNase_P_Rpp14"/>
    <property type="match status" value="1"/>
</dbReference>